<dbReference type="GO" id="GO:0015144">
    <property type="term" value="F:carbohydrate transmembrane transporter activity"/>
    <property type="evidence" value="ECO:0007669"/>
    <property type="project" value="InterPro"/>
</dbReference>
<dbReference type="CTD" id="449810"/>
<comment type="similarity">
    <text evidence="2">Belongs to the TMEM144 family.</text>
</comment>
<evidence type="ECO:0000256" key="7">
    <source>
        <dbReference type="SAM" id="SignalP"/>
    </source>
</evidence>
<sequence length="435" mass="48293">MLKERVPPLLLFVATLSMVSCNCTEHAAEQGVEGGKHDGTGNLETFEVAHNPINMTHFAYGIAANLFAVLLYGSNFVPLKRLETGDGMFFQWVYCAAIWAVSMIGDLMLQSPKFYPFVMLGGVIWATGNITVVPIVKAIGLGLGSLIWGSCSLLVGWATSRFGWFGITSEEVSRPLLNYCGAGLCLFSGVIFFFVKTNLELHRNSESIPLLLDRRTNSSSYCPSSSEFWIDVIGPKTRRFIGCLLAAVSGLLYGSSYTPIFYIKCHSSCRDSMFHGASSYDLDYIHAFCSGIFAASTVYFAIYCAAMNNRPRVYSRIILPGLLSGLMWVLATYSWFLANNYLSAVITFPIVTAGYGLVAGLWGSLVFKEIKGLFNCFIFSLASCVVLTGSCADRLLKDLRLACENIKQLSYFHILSYIYIQIFPQKMFFWFYKTV</sequence>
<dbReference type="OrthoDB" id="426527at2759"/>
<evidence type="ECO:0000256" key="1">
    <source>
        <dbReference type="ARBA" id="ARBA00004141"/>
    </source>
</evidence>
<keyword evidence="7" id="KW-0732">Signal</keyword>
<comment type="subcellular location">
    <subcellularLocation>
        <location evidence="1">Membrane</location>
        <topology evidence="1">Multi-pass membrane protein</topology>
    </subcellularLocation>
</comment>
<gene>
    <name evidence="9" type="primary">tmem144b</name>
</gene>
<keyword evidence="8" id="KW-1185">Reference proteome</keyword>
<keyword evidence="5 6" id="KW-0472">Membrane</keyword>
<feature type="transmembrane region" description="Helical" evidence="6">
    <location>
        <begin position="342"/>
        <end position="365"/>
    </location>
</feature>
<feature type="transmembrane region" description="Helical" evidence="6">
    <location>
        <begin position="317"/>
        <end position="336"/>
    </location>
</feature>
<evidence type="ECO:0000313" key="9">
    <source>
        <dbReference type="RefSeq" id="XP_029297623.1"/>
    </source>
</evidence>
<dbReference type="InParanoid" id="A0A6J2QGS9"/>
<dbReference type="FunCoup" id="A0A6J2QGS9">
    <property type="interactions" value="2"/>
</dbReference>
<evidence type="ECO:0000313" key="8">
    <source>
        <dbReference type="Proteomes" id="UP000504630"/>
    </source>
</evidence>
<dbReference type="Proteomes" id="UP000504630">
    <property type="component" value="Chromosome 10"/>
</dbReference>
<name>A0A6J2QGS9_COTGO</name>
<feature type="transmembrane region" description="Helical" evidence="6">
    <location>
        <begin position="410"/>
        <end position="432"/>
    </location>
</feature>
<organism evidence="8 9">
    <name type="scientific">Cottoperca gobio</name>
    <name type="common">Frogmouth</name>
    <name type="synonym">Aphritis gobio</name>
    <dbReference type="NCBI Taxonomy" id="56716"/>
    <lineage>
        <taxon>Eukaryota</taxon>
        <taxon>Metazoa</taxon>
        <taxon>Chordata</taxon>
        <taxon>Craniata</taxon>
        <taxon>Vertebrata</taxon>
        <taxon>Euteleostomi</taxon>
        <taxon>Actinopterygii</taxon>
        <taxon>Neopterygii</taxon>
        <taxon>Teleostei</taxon>
        <taxon>Neoteleostei</taxon>
        <taxon>Acanthomorphata</taxon>
        <taxon>Eupercaria</taxon>
        <taxon>Perciformes</taxon>
        <taxon>Notothenioidei</taxon>
        <taxon>Bovichtidae</taxon>
        <taxon>Cottoperca</taxon>
    </lineage>
</organism>
<evidence type="ECO:0000256" key="4">
    <source>
        <dbReference type="ARBA" id="ARBA00022989"/>
    </source>
</evidence>
<accession>A0A6J2QGS9</accession>
<proteinExistence type="inferred from homology"/>
<feature type="transmembrane region" description="Helical" evidence="6">
    <location>
        <begin position="284"/>
        <end position="305"/>
    </location>
</feature>
<feature type="transmembrane region" description="Helical" evidence="6">
    <location>
        <begin position="176"/>
        <end position="195"/>
    </location>
</feature>
<evidence type="ECO:0000256" key="6">
    <source>
        <dbReference type="SAM" id="Phobius"/>
    </source>
</evidence>
<feature type="signal peptide" evidence="7">
    <location>
        <begin position="1"/>
        <end position="21"/>
    </location>
</feature>
<dbReference type="GO" id="GO:0016020">
    <property type="term" value="C:membrane"/>
    <property type="evidence" value="ECO:0007669"/>
    <property type="project" value="UniProtKB-SubCell"/>
</dbReference>
<dbReference type="RefSeq" id="XP_029297623.1">
    <property type="nucleotide sequence ID" value="XM_029441763.1"/>
</dbReference>
<feature type="transmembrane region" description="Helical" evidence="6">
    <location>
        <begin position="240"/>
        <end position="264"/>
    </location>
</feature>
<dbReference type="GeneID" id="115014718"/>
<dbReference type="PANTHER" id="PTHR16119">
    <property type="entry name" value="TRANSMEMBRANE PROTEIN 144"/>
    <property type="match status" value="1"/>
</dbReference>
<feature type="transmembrane region" description="Helical" evidence="6">
    <location>
        <begin position="372"/>
        <end position="390"/>
    </location>
</feature>
<feature type="transmembrane region" description="Helical" evidence="6">
    <location>
        <begin position="143"/>
        <end position="164"/>
    </location>
</feature>
<feature type="transmembrane region" description="Helical" evidence="6">
    <location>
        <begin position="114"/>
        <end position="136"/>
    </location>
</feature>
<dbReference type="PANTHER" id="PTHR16119:SF17">
    <property type="entry name" value="TRANSMEMBRANE PROTEIN 144"/>
    <property type="match status" value="1"/>
</dbReference>
<dbReference type="Pfam" id="PF07857">
    <property type="entry name" value="TMEM144"/>
    <property type="match status" value="1"/>
</dbReference>
<feature type="chain" id="PRO_5026925719" evidence="7">
    <location>
        <begin position="22"/>
        <end position="435"/>
    </location>
</feature>
<dbReference type="AlphaFoldDB" id="A0A6J2QGS9"/>
<reference evidence="9" key="1">
    <citation type="submission" date="2025-08" db="UniProtKB">
        <authorList>
            <consortium name="RefSeq"/>
        </authorList>
    </citation>
    <scope>IDENTIFICATION</scope>
</reference>
<evidence type="ECO:0000256" key="5">
    <source>
        <dbReference type="ARBA" id="ARBA00023136"/>
    </source>
</evidence>
<dbReference type="InterPro" id="IPR012435">
    <property type="entry name" value="TMEM144"/>
</dbReference>
<feature type="transmembrane region" description="Helical" evidence="6">
    <location>
        <begin position="58"/>
        <end position="77"/>
    </location>
</feature>
<dbReference type="InterPro" id="IPR010651">
    <property type="entry name" value="Sugar_transport"/>
</dbReference>
<evidence type="ECO:0000256" key="2">
    <source>
        <dbReference type="ARBA" id="ARBA00005731"/>
    </source>
</evidence>
<protein>
    <submittedName>
        <fullName evidence="9">LOW QUALITY PROTEIN: transmembrane protein 144b</fullName>
    </submittedName>
</protein>
<dbReference type="KEGG" id="cgob:115014718"/>
<evidence type="ECO:0000256" key="3">
    <source>
        <dbReference type="ARBA" id="ARBA00022692"/>
    </source>
</evidence>
<feature type="transmembrane region" description="Helical" evidence="6">
    <location>
        <begin position="89"/>
        <end position="108"/>
    </location>
</feature>
<keyword evidence="4 6" id="KW-1133">Transmembrane helix</keyword>
<keyword evidence="3 6" id="KW-0812">Transmembrane</keyword>
<dbReference type="PROSITE" id="PS51257">
    <property type="entry name" value="PROKAR_LIPOPROTEIN"/>
    <property type="match status" value="1"/>
</dbReference>